<dbReference type="RefSeq" id="XP_004828788.1">
    <property type="nucleotide sequence ID" value="XM_004828731.1"/>
</dbReference>
<evidence type="ECO:0000256" key="5">
    <source>
        <dbReference type="PIRNR" id="PIRNR022950"/>
    </source>
</evidence>
<dbReference type="EC" id="3.1.1.-" evidence="5"/>
<dbReference type="Gene3D" id="3.40.50.1820">
    <property type="entry name" value="alpha/beta hydrolase"/>
    <property type="match status" value="1"/>
</dbReference>
<organism evidence="8 9">
    <name type="scientific">Theileria equi strain WA</name>
    <dbReference type="NCBI Taxonomy" id="1537102"/>
    <lineage>
        <taxon>Eukaryota</taxon>
        <taxon>Sar</taxon>
        <taxon>Alveolata</taxon>
        <taxon>Apicomplexa</taxon>
        <taxon>Aconoidasida</taxon>
        <taxon>Piroplasmida</taxon>
        <taxon>Theileriidae</taxon>
        <taxon>Theileria</taxon>
    </lineage>
</organism>
<sequence>MESLEAEDKCKKYFLESSLVKCETVNDNNVLKVHKTYHVDKNIKHEFLIVCVHGCGSSAMSWASTSMFLSKFALVAAIDLRCHGNSFKTMKDSMYITVDVLVRDLRTTIDQLLQELVAVGRKPALLLLGHSIGAALCIRVSEYYDNLLSLIIIDYSEVSISRDNYSTAIRVVEKIPHEFQTIEDAISWSVETSYVSSLDSARISIPSQLTYKNDMYVWKCHPKNTTKHWRGWVSGTDEIFLNLKTMKVLIMRESLSTLLLSAHMQGNFQLKVIHGTTHSIHEDEPLKIAEIVENVINRHISTQKILAKITI</sequence>
<dbReference type="InterPro" id="IPR000073">
    <property type="entry name" value="AB_hydrolase_1"/>
</dbReference>
<evidence type="ECO:0000256" key="1">
    <source>
        <dbReference type="ARBA" id="ARBA00008645"/>
    </source>
</evidence>
<feature type="domain" description="AB hydrolase-1" evidence="7">
    <location>
        <begin position="49"/>
        <end position="290"/>
    </location>
</feature>
<dbReference type="VEuPathDB" id="PiroplasmaDB:BEWA_019680"/>
<keyword evidence="3 5" id="KW-0378">Hydrolase</keyword>
<protein>
    <recommendedName>
        <fullName evidence="5">Protein phosphatase methylesterase 1</fullName>
        <shortName evidence="5">PME-1</shortName>
        <ecNumber evidence="5">3.1.1.-</ecNumber>
    </recommendedName>
</protein>
<dbReference type="InterPro" id="IPR016812">
    <property type="entry name" value="PPase_methylesterase_euk"/>
</dbReference>
<feature type="active site" evidence="6">
    <location>
        <position position="131"/>
    </location>
</feature>
<gene>
    <name evidence="8" type="ORF">BEWA_019680</name>
</gene>
<keyword evidence="2 5" id="KW-0719">Serine esterase</keyword>
<evidence type="ECO:0000313" key="8">
    <source>
        <dbReference type="EMBL" id="AFZ79122.1"/>
    </source>
</evidence>
<dbReference type="PANTHER" id="PTHR14189:SF0">
    <property type="entry name" value="PROTEIN PHOSPHATASE METHYLESTERASE 1"/>
    <property type="match status" value="1"/>
</dbReference>
<evidence type="ECO:0000256" key="3">
    <source>
        <dbReference type="ARBA" id="ARBA00022801"/>
    </source>
</evidence>
<dbReference type="GO" id="GO:0051723">
    <property type="term" value="F:protein methylesterase activity"/>
    <property type="evidence" value="ECO:0007669"/>
    <property type="project" value="UniProtKB-EC"/>
</dbReference>
<feature type="active site" evidence="6">
    <location>
        <position position="154"/>
    </location>
</feature>
<dbReference type="PIRSF" id="PIRSF022950">
    <property type="entry name" value="PPase_methylesterase_euk"/>
    <property type="match status" value="1"/>
</dbReference>
<dbReference type="OrthoDB" id="194865at2759"/>
<evidence type="ECO:0000313" key="9">
    <source>
        <dbReference type="Proteomes" id="UP000031512"/>
    </source>
</evidence>
<dbReference type="SUPFAM" id="SSF53474">
    <property type="entry name" value="alpha/beta-Hydrolases"/>
    <property type="match status" value="1"/>
</dbReference>
<dbReference type="AlphaFoldDB" id="L0AU01"/>
<keyword evidence="9" id="KW-1185">Reference proteome</keyword>
<name>L0AU01_THEEQ</name>
<evidence type="ECO:0000256" key="2">
    <source>
        <dbReference type="ARBA" id="ARBA00022487"/>
    </source>
</evidence>
<dbReference type="Pfam" id="PF12697">
    <property type="entry name" value="Abhydrolase_6"/>
    <property type="match status" value="1"/>
</dbReference>
<dbReference type="EMBL" id="CP001669">
    <property type="protein sequence ID" value="AFZ79122.1"/>
    <property type="molecule type" value="Genomic_DNA"/>
</dbReference>
<accession>L0AU01</accession>
<dbReference type="GeneID" id="15803774"/>
<evidence type="ECO:0000256" key="6">
    <source>
        <dbReference type="PIRSR" id="PIRSR022950-1"/>
    </source>
</evidence>
<evidence type="ECO:0000259" key="7">
    <source>
        <dbReference type="Pfam" id="PF12697"/>
    </source>
</evidence>
<proteinExistence type="inferred from homology"/>
<dbReference type="InterPro" id="IPR029058">
    <property type="entry name" value="AB_hydrolase_fold"/>
</dbReference>
<dbReference type="PANTHER" id="PTHR14189">
    <property type="entry name" value="PROTEIN PHOSPHATASE METHYLESTERASE-1 RELATED"/>
    <property type="match status" value="1"/>
</dbReference>
<comment type="function">
    <text evidence="5">Demethylates proteins that have been reversibly carboxymethylated.</text>
</comment>
<comment type="catalytic activity">
    <reaction evidence="4">
        <text>[phosphatase 2A protein]-C-terminal L-leucine methyl ester + H2O = [phosphatase 2A protein]-C-terminal L-leucine + methanol + H(+)</text>
        <dbReference type="Rhea" id="RHEA:48548"/>
        <dbReference type="Rhea" id="RHEA-COMP:12134"/>
        <dbReference type="Rhea" id="RHEA-COMP:12135"/>
        <dbReference type="ChEBI" id="CHEBI:15377"/>
        <dbReference type="ChEBI" id="CHEBI:15378"/>
        <dbReference type="ChEBI" id="CHEBI:17790"/>
        <dbReference type="ChEBI" id="CHEBI:90516"/>
        <dbReference type="ChEBI" id="CHEBI:90517"/>
        <dbReference type="EC" id="3.1.1.89"/>
    </reaction>
</comment>
<dbReference type="eggNOG" id="KOG2564">
    <property type="taxonomic scope" value="Eukaryota"/>
</dbReference>
<dbReference type="STRING" id="1537102.L0AU01"/>
<comment type="similarity">
    <text evidence="1 5">Belongs to the AB hydrolase superfamily.</text>
</comment>
<feature type="active site" evidence="6">
    <location>
        <position position="278"/>
    </location>
</feature>
<dbReference type="Proteomes" id="UP000031512">
    <property type="component" value="Chromosome 1"/>
</dbReference>
<dbReference type="KEGG" id="beq:BEWA_019680"/>
<reference evidence="8 9" key="1">
    <citation type="journal article" date="2012" name="BMC Genomics">
        <title>Comparative genomic analysis and phylogenetic position of Theileria equi.</title>
        <authorList>
            <person name="Kappmeyer L.S."/>
            <person name="Thiagarajan M."/>
            <person name="Herndon D.R."/>
            <person name="Ramsay J.D."/>
            <person name="Caler E."/>
            <person name="Djikeng A."/>
            <person name="Gillespie J.J."/>
            <person name="Lau A.O."/>
            <person name="Roalson E.H."/>
            <person name="Silva J.C."/>
            <person name="Silva M.G."/>
            <person name="Suarez C.E."/>
            <person name="Ueti M.W."/>
            <person name="Nene V.M."/>
            <person name="Mealey R.H."/>
            <person name="Knowles D.P."/>
            <person name="Brayton K.A."/>
        </authorList>
    </citation>
    <scope>NUCLEOTIDE SEQUENCE [LARGE SCALE GENOMIC DNA]</scope>
    <source>
        <strain evidence="8 9">WA</strain>
    </source>
</reference>
<evidence type="ECO:0000256" key="4">
    <source>
        <dbReference type="ARBA" id="ARBA00049203"/>
    </source>
</evidence>